<evidence type="ECO:0000256" key="8">
    <source>
        <dbReference type="SAM" id="Phobius"/>
    </source>
</evidence>
<evidence type="ECO:0000256" key="4">
    <source>
        <dbReference type="ARBA" id="ARBA00023224"/>
    </source>
</evidence>
<reference evidence="11 12" key="1">
    <citation type="submission" date="2019-11" db="EMBL/GenBank/DDBJ databases">
        <title>Bacillus idriensis genome.</title>
        <authorList>
            <person name="Konopka E.N."/>
            <person name="Newman J.D."/>
        </authorList>
    </citation>
    <scope>NUCLEOTIDE SEQUENCE [LARGE SCALE GENOMIC DNA]</scope>
    <source>
        <strain evidence="11 12">DSM 19097</strain>
    </source>
</reference>
<dbReference type="GO" id="GO:0007165">
    <property type="term" value="P:signal transduction"/>
    <property type="evidence" value="ECO:0007669"/>
    <property type="project" value="UniProtKB-KW"/>
</dbReference>
<feature type="coiled-coil region" evidence="7">
    <location>
        <begin position="79"/>
        <end position="129"/>
    </location>
</feature>
<keyword evidence="8" id="KW-0812">Transmembrane</keyword>
<keyword evidence="2" id="KW-1003">Cell membrane</keyword>
<dbReference type="Pfam" id="PF00015">
    <property type="entry name" value="MCPsignal"/>
    <property type="match status" value="1"/>
</dbReference>
<dbReference type="InterPro" id="IPR003660">
    <property type="entry name" value="HAMP_dom"/>
</dbReference>
<comment type="caution">
    <text evidence="11">The sequence shown here is derived from an EMBL/GenBank/DDBJ whole genome shotgun (WGS) entry which is preliminary data.</text>
</comment>
<evidence type="ECO:0000256" key="7">
    <source>
        <dbReference type="SAM" id="Coils"/>
    </source>
</evidence>
<dbReference type="SMART" id="SM00304">
    <property type="entry name" value="HAMP"/>
    <property type="match status" value="1"/>
</dbReference>
<evidence type="ECO:0000259" key="9">
    <source>
        <dbReference type="PROSITE" id="PS50111"/>
    </source>
</evidence>
<name>A0A6I2M8E3_9BACI</name>
<dbReference type="SUPFAM" id="SSF58104">
    <property type="entry name" value="Methyl-accepting chemotaxis protein (MCP) signaling domain"/>
    <property type="match status" value="1"/>
</dbReference>
<dbReference type="SMART" id="SM00283">
    <property type="entry name" value="MA"/>
    <property type="match status" value="1"/>
</dbReference>
<comment type="subcellular location">
    <subcellularLocation>
        <location evidence="1">Cell membrane</location>
    </subcellularLocation>
</comment>
<keyword evidence="3 8" id="KW-0472">Membrane</keyword>
<comment type="similarity">
    <text evidence="5">Belongs to the methyl-accepting chemotaxis (MCP) protein family.</text>
</comment>
<dbReference type="RefSeq" id="WP_170292693.1">
    <property type="nucleotide sequence ID" value="NZ_CAJGAA010000001.1"/>
</dbReference>
<evidence type="ECO:0000259" key="10">
    <source>
        <dbReference type="PROSITE" id="PS50885"/>
    </source>
</evidence>
<evidence type="ECO:0000313" key="11">
    <source>
        <dbReference type="EMBL" id="MRX52701.1"/>
    </source>
</evidence>
<dbReference type="PANTHER" id="PTHR32089:SF112">
    <property type="entry name" value="LYSOZYME-LIKE PROTEIN-RELATED"/>
    <property type="match status" value="1"/>
</dbReference>
<organism evidence="11 12">
    <name type="scientific">Metabacillus idriensis</name>
    <dbReference type="NCBI Taxonomy" id="324768"/>
    <lineage>
        <taxon>Bacteria</taxon>
        <taxon>Bacillati</taxon>
        <taxon>Bacillota</taxon>
        <taxon>Bacilli</taxon>
        <taxon>Bacillales</taxon>
        <taxon>Bacillaceae</taxon>
        <taxon>Metabacillus</taxon>
    </lineage>
</organism>
<dbReference type="Gene3D" id="6.10.340.10">
    <property type="match status" value="1"/>
</dbReference>
<feature type="transmembrane region" description="Helical" evidence="8">
    <location>
        <begin position="7"/>
        <end position="30"/>
    </location>
</feature>
<evidence type="ECO:0000256" key="1">
    <source>
        <dbReference type="ARBA" id="ARBA00004236"/>
    </source>
</evidence>
<sequence>MSLKKKLLLNSLSIIIMATLMIGFIIVNMLSIQSSNQNEVPVLLNIEKLQGELTVTKQSLNNFAFSLTDAQKEETFQALQRNEKLLEELNQIVKDKNTKQALQKASNKFTALKEETGQALNEKNQAEAKRQSVRVDGVSNDVHLMNIYANERYEMLQENLKKQIEFVILSAIIGTILLISLSSYIVIRMTNAITKPLKGLSHQANEIANGNLAVNMITYKGKDEIAALNDSFTAMTHQLKGLLFSIDSVSKEVEGFAKDLEGENRTLTEISNQVAVSTDELSAGSQSISSDLQDAVTLIERMDFDFSENVNRSEQSVQYGKETVNAIASGQNAIKAQRLLITENMNTTRQIEESTKTFIGYMTKIEDMAKVVSNIANQTNLLALNAAIEAARAGEAGKGFAVVAAEVRKLAEESTGATSQIFEMVSLIQSGIASISESVVNGVSIAQKQQNGMDHTTSAFEDIDLKVKGITSELNELKTGMLNSKDLGEQVLQNVESISAVVEETAAGSEQISASTTEQLLAFEKMVEKVVELRQLTDDLNQTLSKFKLQ</sequence>
<protein>
    <submittedName>
        <fullName evidence="11">HAMP domain-containing protein</fullName>
    </submittedName>
</protein>
<dbReference type="Gene3D" id="1.10.287.950">
    <property type="entry name" value="Methyl-accepting chemotaxis protein"/>
    <property type="match status" value="1"/>
</dbReference>
<keyword evidence="12" id="KW-1185">Reference proteome</keyword>
<keyword evidence="4 6" id="KW-0807">Transducer</keyword>
<accession>A0A6I2M8E3</accession>
<dbReference type="PANTHER" id="PTHR32089">
    <property type="entry name" value="METHYL-ACCEPTING CHEMOTAXIS PROTEIN MCPB"/>
    <property type="match status" value="1"/>
</dbReference>
<dbReference type="PROSITE" id="PS50111">
    <property type="entry name" value="CHEMOTAXIS_TRANSDUC_2"/>
    <property type="match status" value="1"/>
</dbReference>
<evidence type="ECO:0000256" key="5">
    <source>
        <dbReference type="ARBA" id="ARBA00029447"/>
    </source>
</evidence>
<dbReference type="Proteomes" id="UP000441585">
    <property type="component" value="Unassembled WGS sequence"/>
</dbReference>
<feature type="domain" description="Methyl-accepting transducer" evidence="9">
    <location>
        <begin position="263"/>
        <end position="513"/>
    </location>
</feature>
<dbReference type="AlphaFoldDB" id="A0A6I2M8E3"/>
<dbReference type="PROSITE" id="PS50885">
    <property type="entry name" value="HAMP"/>
    <property type="match status" value="1"/>
</dbReference>
<keyword evidence="8" id="KW-1133">Transmembrane helix</keyword>
<evidence type="ECO:0000256" key="3">
    <source>
        <dbReference type="ARBA" id="ARBA00023136"/>
    </source>
</evidence>
<dbReference type="InterPro" id="IPR004089">
    <property type="entry name" value="MCPsignal_dom"/>
</dbReference>
<dbReference type="CDD" id="cd06225">
    <property type="entry name" value="HAMP"/>
    <property type="match status" value="1"/>
</dbReference>
<feature type="domain" description="HAMP" evidence="10">
    <location>
        <begin position="191"/>
        <end position="244"/>
    </location>
</feature>
<proteinExistence type="inferred from homology"/>
<evidence type="ECO:0000256" key="6">
    <source>
        <dbReference type="PROSITE-ProRule" id="PRU00284"/>
    </source>
</evidence>
<keyword evidence="7" id="KW-0175">Coiled coil</keyword>
<evidence type="ECO:0000256" key="2">
    <source>
        <dbReference type="ARBA" id="ARBA00022475"/>
    </source>
</evidence>
<evidence type="ECO:0000313" key="12">
    <source>
        <dbReference type="Proteomes" id="UP000441585"/>
    </source>
</evidence>
<gene>
    <name evidence="11" type="ORF">GJU41_01845</name>
</gene>
<dbReference type="GO" id="GO:0005886">
    <property type="term" value="C:plasma membrane"/>
    <property type="evidence" value="ECO:0007669"/>
    <property type="project" value="UniProtKB-SubCell"/>
</dbReference>
<feature type="transmembrane region" description="Helical" evidence="8">
    <location>
        <begin position="166"/>
        <end position="187"/>
    </location>
</feature>
<dbReference type="EMBL" id="WKKF01000001">
    <property type="protein sequence ID" value="MRX52701.1"/>
    <property type="molecule type" value="Genomic_DNA"/>
</dbReference>
<dbReference type="Pfam" id="PF00672">
    <property type="entry name" value="HAMP"/>
    <property type="match status" value="1"/>
</dbReference>